<name>J9E1H9_WUCBA</name>
<gene>
    <name evidence="3" type="ORF">WUBG_18316</name>
</gene>
<dbReference type="Proteomes" id="UP000004810">
    <property type="component" value="Unassembled WGS sequence"/>
</dbReference>
<dbReference type="Pfam" id="PF12796">
    <property type="entry name" value="Ank_2"/>
    <property type="match status" value="1"/>
</dbReference>
<comment type="caution">
    <text evidence="3">The sequence shown here is derived from an EMBL/GenBank/DDBJ whole genome shotgun (WGS) entry which is preliminary data.</text>
</comment>
<dbReference type="InterPro" id="IPR036770">
    <property type="entry name" value="Ankyrin_rpt-contain_sf"/>
</dbReference>
<dbReference type="PROSITE" id="PS50088">
    <property type="entry name" value="ANK_REPEAT"/>
    <property type="match status" value="1"/>
</dbReference>
<keyword evidence="1" id="KW-0677">Repeat</keyword>
<dbReference type="EMBL" id="ADBV01020600">
    <property type="protein sequence ID" value="EJW70777.1"/>
    <property type="molecule type" value="Genomic_DNA"/>
</dbReference>
<dbReference type="InterPro" id="IPR051226">
    <property type="entry name" value="PP1_Regulatory_Subunit"/>
</dbReference>
<accession>J9E1H9</accession>
<sequence length="70" mass="8011">CAIDNNEQILQLLLRHGADVNAQDTEQWTPLHAAACCAYIDIVRLLIDKLVIFLLHIHIFINDVIKIHLK</sequence>
<evidence type="ECO:0000313" key="3">
    <source>
        <dbReference type="EMBL" id="EJW70777.1"/>
    </source>
</evidence>
<organism evidence="3 4">
    <name type="scientific">Wuchereria bancrofti</name>
    <dbReference type="NCBI Taxonomy" id="6293"/>
    <lineage>
        <taxon>Eukaryota</taxon>
        <taxon>Metazoa</taxon>
        <taxon>Ecdysozoa</taxon>
        <taxon>Nematoda</taxon>
        <taxon>Chromadorea</taxon>
        <taxon>Rhabditida</taxon>
        <taxon>Spirurina</taxon>
        <taxon>Spiruromorpha</taxon>
        <taxon>Filarioidea</taxon>
        <taxon>Onchocercidae</taxon>
        <taxon>Wuchereria</taxon>
    </lineage>
</organism>
<reference evidence="4" key="1">
    <citation type="submission" date="2012-08" db="EMBL/GenBank/DDBJ databases">
        <title>The Genome Sequence of Wuchereria bancrofti.</title>
        <authorList>
            <person name="Nutman T.B."/>
            <person name="Fink D.L."/>
            <person name="Russ C."/>
            <person name="Young S."/>
            <person name="Zeng Q."/>
            <person name="Koehrsen M."/>
            <person name="Alvarado L."/>
            <person name="Berlin A."/>
            <person name="Chapman S.B."/>
            <person name="Chen Z."/>
            <person name="Freedman E."/>
            <person name="Gellesch M."/>
            <person name="Goldberg J."/>
            <person name="Griggs A."/>
            <person name="Gujja S."/>
            <person name="Heilman E.R."/>
            <person name="Heiman D."/>
            <person name="Hepburn T."/>
            <person name="Howarth C."/>
            <person name="Jen D."/>
            <person name="Larson L."/>
            <person name="Lewis B."/>
            <person name="Mehta T."/>
            <person name="Park D."/>
            <person name="Pearson M."/>
            <person name="Roberts A."/>
            <person name="Saif S."/>
            <person name="Shea T."/>
            <person name="Shenoy N."/>
            <person name="Sisk P."/>
            <person name="Stolte C."/>
            <person name="Sykes S."/>
            <person name="Walk T."/>
            <person name="White J."/>
            <person name="Yandava C."/>
            <person name="Haas B."/>
            <person name="Henn M.R."/>
            <person name="Nusbaum C."/>
            <person name="Birren B."/>
        </authorList>
    </citation>
    <scope>NUCLEOTIDE SEQUENCE [LARGE SCALE GENOMIC DNA]</scope>
    <source>
        <strain evidence="4">NA</strain>
    </source>
</reference>
<dbReference type="PANTHER" id="PTHR24179:SF29">
    <property type="entry name" value="LD46604P"/>
    <property type="match status" value="1"/>
</dbReference>
<evidence type="ECO:0000256" key="2">
    <source>
        <dbReference type="PROSITE-ProRule" id="PRU00023"/>
    </source>
</evidence>
<evidence type="ECO:0000313" key="4">
    <source>
        <dbReference type="Proteomes" id="UP000004810"/>
    </source>
</evidence>
<dbReference type="Gene3D" id="1.25.40.20">
    <property type="entry name" value="Ankyrin repeat-containing domain"/>
    <property type="match status" value="1"/>
</dbReference>
<feature type="repeat" description="ANK" evidence="2">
    <location>
        <begin position="1"/>
        <end position="25"/>
    </location>
</feature>
<dbReference type="PANTHER" id="PTHR24179">
    <property type="entry name" value="PROTEIN PHOSPHATASE 1 REGULATORY SUBUNIT 12"/>
    <property type="match status" value="1"/>
</dbReference>
<feature type="non-terminal residue" evidence="3">
    <location>
        <position position="1"/>
    </location>
</feature>
<dbReference type="SUPFAM" id="SSF48403">
    <property type="entry name" value="Ankyrin repeat"/>
    <property type="match status" value="1"/>
</dbReference>
<evidence type="ECO:0000256" key="1">
    <source>
        <dbReference type="ARBA" id="ARBA00022737"/>
    </source>
</evidence>
<dbReference type="GO" id="GO:0005737">
    <property type="term" value="C:cytoplasm"/>
    <property type="evidence" value="ECO:0007669"/>
    <property type="project" value="TreeGrafter"/>
</dbReference>
<keyword evidence="2" id="KW-0040">ANK repeat</keyword>
<dbReference type="InterPro" id="IPR002110">
    <property type="entry name" value="Ankyrin_rpt"/>
</dbReference>
<proteinExistence type="predicted"/>
<dbReference type="AlphaFoldDB" id="J9E1H9"/>
<dbReference type="GO" id="GO:0004857">
    <property type="term" value="F:enzyme inhibitor activity"/>
    <property type="evidence" value="ECO:0007669"/>
    <property type="project" value="TreeGrafter"/>
</dbReference>
<dbReference type="GO" id="GO:0017020">
    <property type="term" value="F:myosin phosphatase regulator activity"/>
    <property type="evidence" value="ECO:0007669"/>
    <property type="project" value="TreeGrafter"/>
</dbReference>
<feature type="non-terminal residue" evidence="3">
    <location>
        <position position="70"/>
    </location>
</feature>
<protein>
    <submittedName>
        <fullName evidence="3">Uncharacterized protein</fullName>
    </submittedName>
</protein>